<gene>
    <name evidence="11" type="ORF">P691DRAFT_662396</name>
</gene>
<dbReference type="PANTHER" id="PTHR14017:SF1">
    <property type="entry name" value="LD02225P"/>
    <property type="match status" value="1"/>
</dbReference>
<feature type="repeat" description="TPR" evidence="9">
    <location>
        <begin position="149"/>
        <end position="182"/>
    </location>
</feature>
<comment type="caution">
    <text evidence="11">The sequence shown here is derived from an EMBL/GenBank/DDBJ whole genome shotgun (WGS) entry which is preliminary data.</text>
</comment>
<feature type="repeat" description="TPR" evidence="9">
    <location>
        <begin position="93"/>
        <end position="126"/>
    </location>
</feature>
<evidence type="ECO:0000256" key="3">
    <source>
        <dbReference type="ARBA" id="ARBA00022737"/>
    </source>
</evidence>
<feature type="repeat" description="TPR" evidence="9">
    <location>
        <begin position="292"/>
        <end position="325"/>
    </location>
</feature>
<evidence type="ECO:0000256" key="2">
    <source>
        <dbReference type="ARBA" id="ARBA00022491"/>
    </source>
</evidence>
<keyword evidence="7" id="KW-0539">Nucleus</keyword>
<dbReference type="InterPro" id="IPR011990">
    <property type="entry name" value="TPR-like_helical_dom_sf"/>
</dbReference>
<dbReference type="SMART" id="SM00028">
    <property type="entry name" value="TPR"/>
    <property type="match status" value="9"/>
</dbReference>
<dbReference type="InterPro" id="IPR051630">
    <property type="entry name" value="Corepressor-Demethylase"/>
</dbReference>
<dbReference type="GO" id="GO:0000978">
    <property type="term" value="F:RNA polymerase II cis-regulatory region sequence-specific DNA binding"/>
    <property type="evidence" value="ECO:0007669"/>
    <property type="project" value="TreeGrafter"/>
</dbReference>
<dbReference type="PROSITE" id="PS50293">
    <property type="entry name" value="TPR_REGION"/>
    <property type="match status" value="1"/>
</dbReference>
<dbReference type="Proteomes" id="UP000807342">
    <property type="component" value="Unassembled WGS sequence"/>
</dbReference>
<feature type="compositionally biased region" description="Basic and acidic residues" evidence="10">
    <location>
        <begin position="475"/>
        <end position="492"/>
    </location>
</feature>
<dbReference type="InterPro" id="IPR013105">
    <property type="entry name" value="TPR_2"/>
</dbReference>
<dbReference type="Pfam" id="PF00515">
    <property type="entry name" value="TPR_1"/>
    <property type="match status" value="1"/>
</dbReference>
<feature type="repeat" description="TPR" evidence="9">
    <location>
        <begin position="258"/>
        <end position="291"/>
    </location>
</feature>
<dbReference type="InterPro" id="IPR019734">
    <property type="entry name" value="TPR_rpt"/>
</dbReference>
<dbReference type="EMBL" id="MU151080">
    <property type="protein sequence ID" value="KAF9451757.1"/>
    <property type="molecule type" value="Genomic_DNA"/>
</dbReference>
<evidence type="ECO:0000256" key="6">
    <source>
        <dbReference type="ARBA" id="ARBA00023163"/>
    </source>
</evidence>
<dbReference type="Pfam" id="PF13432">
    <property type="entry name" value="TPR_16"/>
    <property type="match status" value="2"/>
</dbReference>
<keyword evidence="6" id="KW-0804">Transcription</keyword>
<organism evidence="11 12">
    <name type="scientific">Macrolepiota fuliginosa MF-IS2</name>
    <dbReference type="NCBI Taxonomy" id="1400762"/>
    <lineage>
        <taxon>Eukaryota</taxon>
        <taxon>Fungi</taxon>
        <taxon>Dikarya</taxon>
        <taxon>Basidiomycota</taxon>
        <taxon>Agaricomycotina</taxon>
        <taxon>Agaricomycetes</taxon>
        <taxon>Agaricomycetidae</taxon>
        <taxon>Agaricales</taxon>
        <taxon>Agaricineae</taxon>
        <taxon>Agaricaceae</taxon>
        <taxon>Macrolepiota</taxon>
    </lineage>
</organism>
<dbReference type="GO" id="GO:0000122">
    <property type="term" value="P:negative regulation of transcription by RNA polymerase II"/>
    <property type="evidence" value="ECO:0007669"/>
    <property type="project" value="TreeGrafter"/>
</dbReference>
<name>A0A9P5XHY7_9AGAR</name>
<feature type="compositionally biased region" description="Pro residues" evidence="10">
    <location>
        <begin position="983"/>
        <end position="999"/>
    </location>
</feature>
<evidence type="ECO:0000313" key="12">
    <source>
        <dbReference type="Proteomes" id="UP000807342"/>
    </source>
</evidence>
<keyword evidence="12" id="KW-1185">Reference proteome</keyword>
<evidence type="ECO:0000256" key="4">
    <source>
        <dbReference type="ARBA" id="ARBA00022803"/>
    </source>
</evidence>
<feature type="compositionally biased region" description="Polar residues" evidence="10">
    <location>
        <begin position="818"/>
        <end position="835"/>
    </location>
</feature>
<dbReference type="PROSITE" id="PS50005">
    <property type="entry name" value="TPR"/>
    <property type="match status" value="6"/>
</dbReference>
<evidence type="ECO:0000256" key="5">
    <source>
        <dbReference type="ARBA" id="ARBA00023015"/>
    </source>
</evidence>
<feature type="compositionally biased region" description="Basic and acidic residues" evidence="10">
    <location>
        <begin position="930"/>
        <end position="941"/>
    </location>
</feature>
<dbReference type="GO" id="GO:0031490">
    <property type="term" value="F:chromatin DNA binding"/>
    <property type="evidence" value="ECO:0007669"/>
    <property type="project" value="TreeGrafter"/>
</dbReference>
<keyword evidence="5" id="KW-0805">Transcription regulation</keyword>
<keyword evidence="3" id="KW-0677">Repeat</keyword>
<dbReference type="OrthoDB" id="418911at2759"/>
<dbReference type="PANTHER" id="PTHR14017">
    <property type="entry name" value="LYSINE-SPECIFIC DEMETHYLASE"/>
    <property type="match status" value="1"/>
</dbReference>
<keyword evidence="2" id="KW-0678">Repressor</keyword>
<accession>A0A9P5XHY7</accession>
<feature type="compositionally biased region" description="Low complexity" evidence="10">
    <location>
        <begin position="494"/>
        <end position="504"/>
    </location>
</feature>
<dbReference type="Pfam" id="PF13181">
    <property type="entry name" value="TPR_8"/>
    <property type="match status" value="1"/>
</dbReference>
<sequence>MGDLEHALSAYEHALRHNPMSLSGLTQVAGIARIKENYPKAIDFFQRVLTLQEDNGEVWSALGHCYLMQDDLQKAYSAYQQALYLLPNPKEDPKLWYGIGILYDRYGSLDHAEEAFSSVLRMDKSKLSSFPSSFNCLLITISKDFDKANEILFRLGIIYKQQGKYEDSLACFDRILRNPPNPLAHADIWFQIGHVYEQQKDHARAKDAYERVVADNPNHAKVLQQLGWLYHQDGSSFQNQELAIQYLTKSLEADPSDAQSWYLLGRAYMAGQKYNKAYEAYQQAVYRDGRNPTFWCSIGVLYFQINQFRDALDAYSRAIRINPYISEVWFDLGSLYESCNNQITDAIDAYARAAELDPNNPAITQRLQLLRNAQANGGQLPAAPGPQDVHPTAYATSIMPPPPLSGPPPMLQSSSQRPVFNTDRGPGEISLPPPSQVGNGRATPPNGPFRGGPPPPVVLDETRHPQSQNPLAPMDVDRPPNPRDYPHPREATRAPPGAQALLLQHPPPQGLPVEDVRNAHPQDPYFSRNQRPASRSTSPAHPGRRSPPPNFPGYSSRPVVGPAQPSAGPPSHRSPRSYPPQVHDPNRPGDREMWERRAPDPRDWEQERVNERRGRHPEPPQQPGPFYPPRSPITSTARPHSPPEPSPRSTHGRYWDPKHSGPASHPRPSSPHHESASSRRYDPRFDGRDVREYEPDQRNDRSYGGSPEGSRIQRNPLPHLPSSSRGSESPHMSSIDAKGRRRPRDKDMEPLAAQPPQPQPPTPLLQDQSGKGRDRDKRKPRNSMPRKKEESGMETPKMYPSDRYKGMPYPSKGPNSPEPASSNGSSRSVQPSPTGATPRPPSRIIDEDYDEGAADALMDLAGGYRGSQPDAQMEGPGHSPTVSVGSRHSDPSPRPPPSHRNSVSSTRSHASPPSQSAPLKRGLSPGPEESESKRSRMEVLKRRASSPNNGRRTPIPSSRPSPIPFRTQPTTSHSPESRQAHDPYPPSPPLPAVLPPHPRPIGAGHSTSSSTLPLPPIATLTPPSTVPSPGASGERDDRMQVDEARSVSPPSRSGKLADVVHSSASNPRSPPVKQSPSPSSDKKEN</sequence>
<feature type="compositionally biased region" description="Pro residues" evidence="10">
    <location>
        <begin position="445"/>
        <end position="457"/>
    </location>
</feature>
<feature type="compositionally biased region" description="Polar residues" evidence="10">
    <location>
        <begin position="721"/>
        <end position="732"/>
    </location>
</feature>
<evidence type="ECO:0000256" key="1">
    <source>
        <dbReference type="ARBA" id="ARBA00004123"/>
    </source>
</evidence>
<feature type="compositionally biased region" description="Pro residues" evidence="10">
    <location>
        <begin position="399"/>
        <end position="410"/>
    </location>
</feature>
<protein>
    <submittedName>
        <fullName evidence="11">TPR-like protein</fullName>
    </submittedName>
</protein>
<comment type="similarity">
    <text evidence="8">Belongs to the CYC8/SSN6 family.</text>
</comment>
<evidence type="ECO:0000313" key="11">
    <source>
        <dbReference type="EMBL" id="KAF9451757.1"/>
    </source>
</evidence>
<evidence type="ECO:0000256" key="9">
    <source>
        <dbReference type="PROSITE-ProRule" id="PRU00339"/>
    </source>
</evidence>
<feature type="compositionally biased region" description="Pro residues" evidence="10">
    <location>
        <begin position="753"/>
        <end position="763"/>
    </location>
</feature>
<proteinExistence type="inferred from homology"/>
<evidence type="ECO:0000256" key="7">
    <source>
        <dbReference type="ARBA" id="ARBA00023242"/>
    </source>
</evidence>
<feature type="repeat" description="TPR" evidence="9">
    <location>
        <begin position="56"/>
        <end position="89"/>
    </location>
</feature>
<dbReference type="GO" id="GO:0005634">
    <property type="term" value="C:nucleus"/>
    <property type="evidence" value="ECO:0007669"/>
    <property type="project" value="UniProtKB-SubCell"/>
</dbReference>
<dbReference type="SUPFAM" id="SSF48452">
    <property type="entry name" value="TPR-like"/>
    <property type="match status" value="1"/>
</dbReference>
<dbReference type="AlphaFoldDB" id="A0A9P5XHY7"/>
<dbReference type="Pfam" id="PF07719">
    <property type="entry name" value="TPR_2"/>
    <property type="match status" value="1"/>
</dbReference>
<dbReference type="FunFam" id="1.25.40.10:FF:000078">
    <property type="entry name" value="Transcriptional corepressor Cyc8"/>
    <property type="match status" value="1"/>
</dbReference>
<evidence type="ECO:0000256" key="8">
    <source>
        <dbReference type="ARBA" id="ARBA00061082"/>
    </source>
</evidence>
<feature type="region of interest" description="Disordered" evidence="10">
    <location>
        <begin position="376"/>
        <end position="1085"/>
    </location>
</feature>
<comment type="subcellular location">
    <subcellularLocation>
        <location evidence="1">Nucleus</location>
    </subcellularLocation>
</comment>
<evidence type="ECO:0000256" key="10">
    <source>
        <dbReference type="SAM" id="MobiDB-lite"/>
    </source>
</evidence>
<dbReference type="GO" id="GO:0017053">
    <property type="term" value="C:transcription repressor complex"/>
    <property type="evidence" value="ECO:0007669"/>
    <property type="project" value="TreeGrafter"/>
</dbReference>
<feature type="compositionally biased region" description="Basic and acidic residues" evidence="10">
    <location>
        <begin position="1033"/>
        <end position="1045"/>
    </location>
</feature>
<feature type="compositionally biased region" description="Basic and acidic residues" evidence="10">
    <location>
        <begin position="584"/>
        <end position="618"/>
    </location>
</feature>
<feature type="compositionally biased region" description="Low complexity" evidence="10">
    <location>
        <begin position="1006"/>
        <end position="1023"/>
    </location>
</feature>
<feature type="repeat" description="TPR" evidence="9">
    <location>
        <begin position="186"/>
        <end position="219"/>
    </location>
</feature>
<reference evidence="11" key="1">
    <citation type="submission" date="2020-11" db="EMBL/GenBank/DDBJ databases">
        <authorList>
            <consortium name="DOE Joint Genome Institute"/>
            <person name="Ahrendt S."/>
            <person name="Riley R."/>
            <person name="Andreopoulos W."/>
            <person name="Labutti K."/>
            <person name="Pangilinan J."/>
            <person name="Ruiz-Duenas F.J."/>
            <person name="Barrasa J.M."/>
            <person name="Sanchez-Garcia M."/>
            <person name="Camarero S."/>
            <person name="Miyauchi S."/>
            <person name="Serrano A."/>
            <person name="Linde D."/>
            <person name="Babiker R."/>
            <person name="Drula E."/>
            <person name="Ayuso-Fernandez I."/>
            <person name="Pacheco R."/>
            <person name="Padilla G."/>
            <person name="Ferreira P."/>
            <person name="Barriuso J."/>
            <person name="Kellner H."/>
            <person name="Castanera R."/>
            <person name="Alfaro M."/>
            <person name="Ramirez L."/>
            <person name="Pisabarro A.G."/>
            <person name="Kuo A."/>
            <person name="Tritt A."/>
            <person name="Lipzen A."/>
            <person name="He G."/>
            <person name="Yan M."/>
            <person name="Ng V."/>
            <person name="Cullen D."/>
            <person name="Martin F."/>
            <person name="Rosso M.-N."/>
            <person name="Henrissat B."/>
            <person name="Hibbett D."/>
            <person name="Martinez A.T."/>
            <person name="Grigoriev I.V."/>
        </authorList>
    </citation>
    <scope>NUCLEOTIDE SEQUENCE</scope>
    <source>
        <strain evidence="11">MF-IS2</strain>
    </source>
</reference>
<feature type="compositionally biased region" description="Basic and acidic residues" evidence="10">
    <location>
        <begin position="671"/>
        <end position="701"/>
    </location>
</feature>
<keyword evidence="4 9" id="KW-0802">TPR repeat</keyword>
<feature type="compositionally biased region" description="Polar residues" evidence="10">
    <location>
        <begin position="527"/>
        <end position="539"/>
    </location>
</feature>
<feature type="compositionally biased region" description="Pro residues" evidence="10">
    <location>
        <begin position="619"/>
        <end position="631"/>
    </location>
</feature>
<dbReference type="Gene3D" id="1.25.40.10">
    <property type="entry name" value="Tetratricopeptide repeat domain"/>
    <property type="match status" value="2"/>
</dbReference>
<feature type="compositionally biased region" description="Polar residues" evidence="10">
    <location>
        <begin position="906"/>
        <end position="917"/>
    </location>
</feature>